<keyword evidence="5" id="KW-1185">Reference proteome</keyword>
<dbReference type="Proteomes" id="UP000015102">
    <property type="component" value="Unassembled WGS sequence"/>
</dbReference>
<keyword evidence="1 2" id="KW-0732">Signal</keyword>
<dbReference type="HOGENOM" id="CLU_180293_0_0_1"/>
<dbReference type="OMA" id="CAQEAQA"/>
<evidence type="ECO:0000259" key="3">
    <source>
        <dbReference type="PROSITE" id="PS51137"/>
    </source>
</evidence>
<proteinExistence type="predicted"/>
<accession>T1H310</accession>
<name>T1H310_MEGSC</name>
<evidence type="ECO:0000313" key="4">
    <source>
        <dbReference type="EnsemblMetazoa" id="MESCA010619-PA"/>
    </source>
</evidence>
<reference evidence="5" key="1">
    <citation type="submission" date="2013-02" db="EMBL/GenBank/DDBJ databases">
        <authorList>
            <person name="Hughes D."/>
        </authorList>
    </citation>
    <scope>NUCLEOTIDE SEQUENCE</scope>
    <source>
        <strain>Durham</strain>
        <strain evidence="5">NC isolate 2 -- Noor lab</strain>
    </source>
</reference>
<dbReference type="EnsemblMetazoa" id="MESCA010619-RA">
    <property type="protein sequence ID" value="MESCA010619-PA"/>
    <property type="gene ID" value="MESCA010619"/>
</dbReference>
<sequence length="96" mass="9913">MKFIAFAAIFALVSLEASAASYGAAPAAAAPSYGGSSYSAPPCPQNYLFSCGPQLKPIACSAPSYGSAGGYSENVPTYVAAPQYYYPQQNLKTLRA</sequence>
<dbReference type="AlphaFoldDB" id="T1H310"/>
<evidence type="ECO:0000256" key="2">
    <source>
        <dbReference type="SAM" id="SignalP"/>
    </source>
</evidence>
<dbReference type="InterPro" id="IPR013135">
    <property type="entry name" value="Vitelline_membr_Cys-rich-dom"/>
</dbReference>
<organism evidence="4 5">
    <name type="scientific">Megaselia scalaris</name>
    <name type="common">Humpbacked fly</name>
    <name type="synonym">Phora scalaris</name>
    <dbReference type="NCBI Taxonomy" id="36166"/>
    <lineage>
        <taxon>Eukaryota</taxon>
        <taxon>Metazoa</taxon>
        <taxon>Ecdysozoa</taxon>
        <taxon>Arthropoda</taxon>
        <taxon>Hexapoda</taxon>
        <taxon>Insecta</taxon>
        <taxon>Pterygota</taxon>
        <taxon>Neoptera</taxon>
        <taxon>Endopterygota</taxon>
        <taxon>Diptera</taxon>
        <taxon>Brachycera</taxon>
        <taxon>Muscomorpha</taxon>
        <taxon>Platypezoidea</taxon>
        <taxon>Phoridae</taxon>
        <taxon>Megaseliini</taxon>
        <taxon>Megaselia</taxon>
    </lineage>
</organism>
<evidence type="ECO:0000256" key="1">
    <source>
        <dbReference type="ARBA" id="ARBA00022729"/>
    </source>
</evidence>
<evidence type="ECO:0000313" key="5">
    <source>
        <dbReference type="Proteomes" id="UP000015102"/>
    </source>
</evidence>
<dbReference type="PROSITE" id="PS51137">
    <property type="entry name" value="VM"/>
    <property type="match status" value="1"/>
</dbReference>
<dbReference type="STRING" id="36166.T1H310"/>
<reference evidence="4" key="2">
    <citation type="submission" date="2015-06" db="UniProtKB">
        <authorList>
            <consortium name="EnsemblMetazoa"/>
        </authorList>
    </citation>
    <scope>IDENTIFICATION</scope>
</reference>
<feature type="chain" id="PRO_5004588698" description="VM domain-containing protein" evidence="2">
    <location>
        <begin position="20"/>
        <end position="96"/>
    </location>
</feature>
<feature type="domain" description="VM" evidence="3">
    <location>
        <begin position="37"/>
        <end position="72"/>
    </location>
</feature>
<dbReference type="Pfam" id="PF10542">
    <property type="entry name" value="Vitelline_membr"/>
    <property type="match status" value="1"/>
</dbReference>
<protein>
    <recommendedName>
        <fullName evidence="3">VM domain-containing protein</fullName>
    </recommendedName>
</protein>
<dbReference type="EMBL" id="CAQQ02388471">
    <property type="status" value="NOT_ANNOTATED_CDS"/>
    <property type="molecule type" value="Genomic_DNA"/>
</dbReference>
<feature type="signal peptide" evidence="2">
    <location>
        <begin position="1"/>
        <end position="19"/>
    </location>
</feature>